<dbReference type="Proteomes" id="UP000297853">
    <property type="component" value="Unassembled WGS sequence"/>
</dbReference>
<sequence length="77" mass="8163">MRELIRWALAPGTRTWAAASERGFGDVFMPTDAPQAHSAGVESDRILILGSGLAVGRGVVSHNLALPGSTRSCWSWG</sequence>
<reference evidence="1 2" key="1">
    <citation type="submission" date="2019-03" db="EMBL/GenBank/DDBJ databases">
        <title>Genomics of glacier-inhabiting Cryobacterium strains.</title>
        <authorList>
            <person name="Liu Q."/>
            <person name="Xin Y.-H."/>
        </authorList>
    </citation>
    <scope>NUCLEOTIDE SEQUENCE [LARGE SCALE GENOMIC DNA]</scope>
    <source>
        <strain evidence="1 2">TMT1-23-1</strain>
    </source>
</reference>
<organism evidence="1 2">
    <name type="scientific">Cryobacterium sinapicolor</name>
    <dbReference type="NCBI Taxonomy" id="1259236"/>
    <lineage>
        <taxon>Bacteria</taxon>
        <taxon>Bacillati</taxon>
        <taxon>Actinomycetota</taxon>
        <taxon>Actinomycetes</taxon>
        <taxon>Micrococcales</taxon>
        <taxon>Microbacteriaceae</taxon>
        <taxon>Cryobacterium</taxon>
    </lineage>
</organism>
<protein>
    <submittedName>
        <fullName evidence="1">Uncharacterized protein</fullName>
    </submittedName>
</protein>
<gene>
    <name evidence="1" type="ORF">E3T28_04230</name>
</gene>
<proteinExistence type="predicted"/>
<dbReference type="RefSeq" id="WP_134428255.1">
    <property type="nucleotide sequence ID" value="NZ_SOGQ01000019.1"/>
</dbReference>
<evidence type="ECO:0000313" key="1">
    <source>
        <dbReference type="EMBL" id="TFD03051.1"/>
    </source>
</evidence>
<name>A0ABY2JD26_9MICO</name>
<evidence type="ECO:0000313" key="2">
    <source>
        <dbReference type="Proteomes" id="UP000297853"/>
    </source>
</evidence>
<dbReference type="EMBL" id="SOGQ01000019">
    <property type="protein sequence ID" value="TFD03051.1"/>
    <property type="molecule type" value="Genomic_DNA"/>
</dbReference>
<keyword evidence="2" id="KW-1185">Reference proteome</keyword>
<comment type="caution">
    <text evidence="1">The sequence shown here is derived from an EMBL/GenBank/DDBJ whole genome shotgun (WGS) entry which is preliminary data.</text>
</comment>
<accession>A0ABY2JD26</accession>